<evidence type="ECO:0000313" key="2">
    <source>
        <dbReference type="Proteomes" id="UP001138500"/>
    </source>
</evidence>
<gene>
    <name evidence="1" type="ORF">Tdes44962_MAKER07823</name>
</gene>
<name>A0A9W7SXZ0_9PEZI</name>
<dbReference type="OrthoDB" id="5279008at2759"/>
<organism evidence="1 2">
    <name type="scientific">Teratosphaeria destructans</name>
    <dbReference type="NCBI Taxonomy" id="418781"/>
    <lineage>
        <taxon>Eukaryota</taxon>
        <taxon>Fungi</taxon>
        <taxon>Dikarya</taxon>
        <taxon>Ascomycota</taxon>
        <taxon>Pezizomycotina</taxon>
        <taxon>Dothideomycetes</taxon>
        <taxon>Dothideomycetidae</taxon>
        <taxon>Mycosphaerellales</taxon>
        <taxon>Teratosphaeriaceae</taxon>
        <taxon>Teratosphaeria</taxon>
    </lineage>
</organism>
<dbReference type="InterPro" id="IPR032675">
    <property type="entry name" value="LRR_dom_sf"/>
</dbReference>
<reference evidence="1 2" key="1">
    <citation type="journal article" date="2018" name="IMA Fungus">
        <title>IMA Genome-F 10: Nine draft genome sequences of Claviceps purpurea s.lat., including C. arundinis, C. humidiphila, and C. cf. spartinae, pseudomolecules for the pitch canker pathogen Fusarium circinatum, draft genome of Davidsoniella eucalypti, Grosmannia galeiformis, Quambalaria eucalypti, and Teratosphaeria destructans.</title>
        <authorList>
            <person name="Wingfield B.D."/>
            <person name="Liu M."/>
            <person name="Nguyen H.D."/>
            <person name="Lane F.A."/>
            <person name="Morgan S.W."/>
            <person name="De Vos L."/>
            <person name="Wilken P.M."/>
            <person name="Duong T.A."/>
            <person name="Aylward J."/>
            <person name="Coetzee M.P."/>
            <person name="Dadej K."/>
            <person name="De Beer Z.W."/>
            <person name="Findlay W."/>
            <person name="Havenga M."/>
            <person name="Kolarik M."/>
            <person name="Menzies J.G."/>
            <person name="Naidoo K."/>
            <person name="Pochopski O."/>
            <person name="Shoukouhi P."/>
            <person name="Santana Q.C."/>
            <person name="Seifert K.A."/>
            <person name="Soal N."/>
            <person name="Steenkamp E.T."/>
            <person name="Tatham C.T."/>
            <person name="van der Nest M.A."/>
            <person name="Wingfield M.J."/>
        </authorList>
    </citation>
    <scope>NUCLEOTIDE SEQUENCE [LARGE SCALE GENOMIC DNA]</scope>
    <source>
        <strain evidence="1">CMW44962</strain>
    </source>
</reference>
<evidence type="ECO:0000313" key="1">
    <source>
        <dbReference type="EMBL" id="KAH9841266.1"/>
    </source>
</evidence>
<keyword evidence="2" id="KW-1185">Reference proteome</keyword>
<proteinExistence type="predicted"/>
<reference evidence="1 2" key="2">
    <citation type="journal article" date="2021" name="Curr. Genet.">
        <title>Genetic response to nitrogen starvation in the aggressive Eucalyptus foliar pathogen Teratosphaeria destructans.</title>
        <authorList>
            <person name="Havenga M."/>
            <person name="Wingfield B.D."/>
            <person name="Wingfield M.J."/>
            <person name="Dreyer L.L."/>
            <person name="Roets F."/>
            <person name="Aylward J."/>
        </authorList>
    </citation>
    <scope>NUCLEOTIDE SEQUENCE [LARGE SCALE GENOMIC DNA]</scope>
    <source>
        <strain evidence="1">CMW44962</strain>
    </source>
</reference>
<dbReference type="SUPFAM" id="SSF52047">
    <property type="entry name" value="RNI-like"/>
    <property type="match status" value="1"/>
</dbReference>
<comment type="caution">
    <text evidence="1">The sequence shown here is derived from an EMBL/GenBank/DDBJ whole genome shotgun (WGS) entry which is preliminary data.</text>
</comment>
<sequence length="483" mass="55761">MNSQTLPWQGRCFRRQKCQKCGHDIPHGGRLAQLPVELLEMICEDLAAPWPYVSFPHHMFDLRLTCKEINEKTHKVFGKIAFSKLVFRLDYRDLNRIVEISNSSFASFAEFLTFRTYTRMDWQEYKEDKQALESAGLSRRRRRLAETRLHRARRAEEDENFVQCSSMDGMLLGSALQRMQNIRHVVVPVVSTRERDHEMPIRRYETGSALGASTTRYFSLLMAAIGFAKLKLHRLTASAIIHDKHVEGVCLSSLWMPRDVLTQLSELRCLELYVQTKDESFKNPSTWHTYLASFLAHCQQLRVLELGFRDDWMDTPEIFKAVAKKVKLPKLESLQLDYIRCTGHDLKAFLEANLSLHRLKLSNIDISGPTAAFTDILELLSTTMTSLKYFDCHQISQDSLRLYFENHGEVTADSRLDFLSHLGLDFFQDFTWVSGPSIYHGRAEEWEGVSQKLGLLKNDVVLGWKTYHSDLDGNASIGPIWMA</sequence>
<dbReference type="AlphaFoldDB" id="A0A9W7SXZ0"/>
<dbReference type="EMBL" id="RIBY02000513">
    <property type="protein sequence ID" value="KAH9841266.1"/>
    <property type="molecule type" value="Genomic_DNA"/>
</dbReference>
<accession>A0A9W7SXZ0</accession>
<protein>
    <submittedName>
        <fullName evidence="1">Uncharacterized protein</fullName>
    </submittedName>
</protein>
<dbReference type="Gene3D" id="3.80.10.10">
    <property type="entry name" value="Ribonuclease Inhibitor"/>
    <property type="match status" value="1"/>
</dbReference>
<dbReference type="Proteomes" id="UP001138500">
    <property type="component" value="Unassembled WGS sequence"/>
</dbReference>